<evidence type="ECO:0000256" key="1">
    <source>
        <dbReference type="ARBA" id="ARBA00022692"/>
    </source>
</evidence>
<keyword evidence="2 4" id="KW-1133">Transmembrane helix</keyword>
<dbReference type="InterPro" id="IPR011701">
    <property type="entry name" value="MFS"/>
</dbReference>
<dbReference type="GO" id="GO:0022857">
    <property type="term" value="F:transmembrane transporter activity"/>
    <property type="evidence" value="ECO:0007669"/>
    <property type="project" value="InterPro"/>
</dbReference>
<evidence type="ECO:0000256" key="3">
    <source>
        <dbReference type="ARBA" id="ARBA00023136"/>
    </source>
</evidence>
<feature type="transmembrane region" description="Helical" evidence="4">
    <location>
        <begin position="341"/>
        <end position="363"/>
    </location>
</feature>
<evidence type="ECO:0000256" key="2">
    <source>
        <dbReference type="ARBA" id="ARBA00022989"/>
    </source>
</evidence>
<feature type="transmembrane region" description="Helical" evidence="4">
    <location>
        <begin position="252"/>
        <end position="270"/>
    </location>
</feature>
<evidence type="ECO:0000256" key="4">
    <source>
        <dbReference type="SAM" id="Phobius"/>
    </source>
</evidence>
<dbReference type="OrthoDB" id="9781976at2"/>
<feature type="transmembrane region" description="Helical" evidence="4">
    <location>
        <begin position="211"/>
        <end position="232"/>
    </location>
</feature>
<accession>A0A2S7KMD5</accession>
<reference evidence="5 6" key="1">
    <citation type="submission" date="2016-11" db="EMBL/GenBank/DDBJ databases">
        <title>Trade-off between light-utilization and light-protection in marine flavobacteria.</title>
        <authorList>
            <person name="Kumagai Y."/>
        </authorList>
    </citation>
    <scope>NUCLEOTIDE SEQUENCE [LARGE SCALE GENOMIC DNA]</scope>
    <source>
        <strain evidence="5 6">NBRC 107741</strain>
    </source>
</reference>
<evidence type="ECO:0000313" key="5">
    <source>
        <dbReference type="EMBL" id="PQB03795.1"/>
    </source>
</evidence>
<comment type="caution">
    <text evidence="5">The sequence shown here is derived from an EMBL/GenBank/DDBJ whole genome shotgun (WGS) entry which is preliminary data.</text>
</comment>
<protein>
    <submittedName>
        <fullName evidence="5">MFS transporter</fullName>
    </submittedName>
</protein>
<dbReference type="EMBL" id="MQUB01000001">
    <property type="protein sequence ID" value="PQB03795.1"/>
    <property type="molecule type" value="Genomic_DNA"/>
</dbReference>
<keyword evidence="3 4" id="KW-0472">Membrane</keyword>
<dbReference type="Gene3D" id="1.20.1250.20">
    <property type="entry name" value="MFS general substrate transporter like domains"/>
    <property type="match status" value="1"/>
</dbReference>
<organism evidence="5 6">
    <name type="scientific">Aureitalea marina</name>
    <dbReference type="NCBI Taxonomy" id="930804"/>
    <lineage>
        <taxon>Bacteria</taxon>
        <taxon>Pseudomonadati</taxon>
        <taxon>Bacteroidota</taxon>
        <taxon>Flavobacteriia</taxon>
        <taxon>Flavobacteriales</taxon>
        <taxon>Flavobacteriaceae</taxon>
        <taxon>Aureitalea</taxon>
    </lineage>
</organism>
<proteinExistence type="predicted"/>
<name>A0A2S7KMD5_9FLAO</name>
<feature type="transmembrane region" description="Helical" evidence="4">
    <location>
        <begin position="369"/>
        <end position="387"/>
    </location>
</feature>
<dbReference type="GO" id="GO:0005886">
    <property type="term" value="C:plasma membrane"/>
    <property type="evidence" value="ECO:0007669"/>
    <property type="project" value="TreeGrafter"/>
</dbReference>
<keyword evidence="1 4" id="KW-0812">Transmembrane</keyword>
<evidence type="ECO:0000313" key="6">
    <source>
        <dbReference type="Proteomes" id="UP000239800"/>
    </source>
</evidence>
<feature type="transmembrane region" description="Helical" evidence="4">
    <location>
        <begin position="166"/>
        <end position="190"/>
    </location>
</feature>
<dbReference type="SUPFAM" id="SSF103473">
    <property type="entry name" value="MFS general substrate transporter"/>
    <property type="match status" value="1"/>
</dbReference>
<gene>
    <name evidence="5" type="ORF">BST85_01910</name>
</gene>
<dbReference type="AlphaFoldDB" id="A0A2S7KMD5"/>
<dbReference type="PANTHER" id="PTHR23521:SF3">
    <property type="entry name" value="MFS TRANSPORTER"/>
    <property type="match status" value="1"/>
</dbReference>
<dbReference type="Pfam" id="PF07690">
    <property type="entry name" value="MFS_1"/>
    <property type="match status" value="1"/>
</dbReference>
<feature type="transmembrane region" description="Helical" evidence="4">
    <location>
        <begin position="307"/>
        <end position="329"/>
    </location>
</feature>
<keyword evidence="6" id="KW-1185">Reference proteome</keyword>
<sequence>MKFKPASPAVLWTIVLAQFCCTSLWFASNAVIGPISEAYGLSETALGHLTSTVQLGFIGGTLIFAWYSFSDRFSPSRVFFVSALLGAMANLGLNWVDNTLESLLAFRFLTGFFLAGIYPVGMKIAADHFDKNLGRSLGFLVGALVLGTAFPHLVEGVNWNPDFRNVIWSISLIAALGGLVVLIFVGDGPHRQAGRGFRPRAMFALFKQSEFKYAAFGYFGHMWELYAFWTFAPVVMLHMARSTETSLPNPSLWSFGIIAIGSIGCVLAGLGSPRYGIRKMAFIALSLSGLCCLLSPLIFGLSALWPALILLIFWGVAVIPDSPMFSSLVAKNANPDLKGTALTLVNGIGFALTIVSIQLINWISIRWSFEFWLFPLVAGPILGLWCLRRMGS</sequence>
<feature type="transmembrane region" description="Helical" evidence="4">
    <location>
        <begin position="133"/>
        <end position="154"/>
    </location>
</feature>
<feature type="transmembrane region" description="Helical" evidence="4">
    <location>
        <begin position="102"/>
        <end position="121"/>
    </location>
</feature>
<dbReference type="RefSeq" id="WP_104811716.1">
    <property type="nucleotide sequence ID" value="NZ_MQUB01000001.1"/>
</dbReference>
<feature type="transmembrane region" description="Helical" evidence="4">
    <location>
        <begin position="46"/>
        <end position="66"/>
    </location>
</feature>
<dbReference type="InterPro" id="IPR036259">
    <property type="entry name" value="MFS_trans_sf"/>
</dbReference>
<feature type="transmembrane region" description="Helical" evidence="4">
    <location>
        <begin position="282"/>
        <end position="301"/>
    </location>
</feature>
<dbReference type="PANTHER" id="PTHR23521">
    <property type="entry name" value="TRANSPORTER MFS SUPERFAMILY"/>
    <property type="match status" value="1"/>
</dbReference>
<dbReference type="Proteomes" id="UP000239800">
    <property type="component" value="Unassembled WGS sequence"/>
</dbReference>